<evidence type="ECO:0000256" key="1">
    <source>
        <dbReference type="ARBA" id="ARBA00000085"/>
    </source>
</evidence>
<dbReference type="EC" id="2.7.13.3" evidence="3"/>
<dbReference type="InterPro" id="IPR001789">
    <property type="entry name" value="Sig_transdc_resp-reg_receiver"/>
</dbReference>
<evidence type="ECO:0000256" key="7">
    <source>
        <dbReference type="ARBA" id="ARBA00022777"/>
    </source>
</evidence>
<proteinExistence type="predicted"/>
<keyword evidence="10" id="KW-0472">Membrane</keyword>
<reference evidence="18 19" key="1">
    <citation type="submission" date="2023-01" db="EMBL/GenBank/DDBJ databases">
        <title>Novel diversity within Roseofilum (Cyanobacteria; Desertifilaceae) from marine benthic mats with descriptions of four novel species.</title>
        <authorList>
            <person name="Wang Y."/>
            <person name="Berthold D.E."/>
            <person name="Hu J."/>
            <person name="Lefler F.W."/>
            <person name="Laughinghouse H.D. IV."/>
        </authorList>
    </citation>
    <scope>NUCLEOTIDE SEQUENCE [LARGE SCALE GENOMIC DNA]</scope>
    <source>
        <strain evidence="18 19">BLCC-M114</strain>
    </source>
</reference>
<dbReference type="SMART" id="SM00448">
    <property type="entry name" value="REC"/>
    <property type="match status" value="1"/>
</dbReference>
<evidence type="ECO:0000259" key="13">
    <source>
        <dbReference type="PROSITE" id="PS50109"/>
    </source>
</evidence>
<dbReference type="PANTHER" id="PTHR43047">
    <property type="entry name" value="TWO-COMPONENT HISTIDINE PROTEIN KINASE"/>
    <property type="match status" value="1"/>
</dbReference>
<dbReference type="InterPro" id="IPR005467">
    <property type="entry name" value="His_kinase_dom"/>
</dbReference>
<dbReference type="SMART" id="SM00387">
    <property type="entry name" value="HATPase_c"/>
    <property type="match status" value="1"/>
</dbReference>
<dbReference type="PROSITE" id="PS50110">
    <property type="entry name" value="RESPONSE_REGULATORY"/>
    <property type="match status" value="1"/>
</dbReference>
<dbReference type="Gene3D" id="3.30.565.10">
    <property type="entry name" value="Histidine kinase-like ATPase, C-terminal domain"/>
    <property type="match status" value="1"/>
</dbReference>
<dbReference type="InterPro" id="IPR036890">
    <property type="entry name" value="HATPase_C_sf"/>
</dbReference>
<dbReference type="InterPro" id="IPR036097">
    <property type="entry name" value="HisK_dim/P_sf"/>
</dbReference>
<dbReference type="PRINTS" id="PR00344">
    <property type="entry name" value="BCTRLSENSOR"/>
</dbReference>
<dbReference type="SUPFAM" id="SSF55874">
    <property type="entry name" value="ATPase domain of HSP90 chaperone/DNA topoisomerase II/histidine kinase"/>
    <property type="match status" value="1"/>
</dbReference>
<feature type="domain" description="Response regulatory" evidence="14">
    <location>
        <begin position="1097"/>
        <end position="1212"/>
    </location>
</feature>
<dbReference type="InterPro" id="IPR001610">
    <property type="entry name" value="PAC"/>
</dbReference>
<evidence type="ECO:0000313" key="19">
    <source>
        <dbReference type="Proteomes" id="UP001235849"/>
    </source>
</evidence>
<dbReference type="Pfam" id="PF13426">
    <property type="entry name" value="PAS_9"/>
    <property type="match status" value="1"/>
</dbReference>
<keyword evidence="6" id="KW-0812">Transmembrane</keyword>
<evidence type="ECO:0000256" key="5">
    <source>
        <dbReference type="ARBA" id="ARBA00022679"/>
    </source>
</evidence>
<dbReference type="NCBIfam" id="TIGR00229">
    <property type="entry name" value="sensory_box"/>
    <property type="match status" value="2"/>
</dbReference>
<dbReference type="InterPro" id="IPR006189">
    <property type="entry name" value="CHASE_dom"/>
</dbReference>
<feature type="domain" description="CHASE" evidence="17">
    <location>
        <begin position="66"/>
        <end position="166"/>
    </location>
</feature>
<dbReference type="SUPFAM" id="SSF52172">
    <property type="entry name" value="CheY-like"/>
    <property type="match status" value="1"/>
</dbReference>
<feature type="domain" description="PAS" evidence="15">
    <location>
        <begin position="402"/>
        <end position="473"/>
    </location>
</feature>
<name>A0ABT7BBB4_9CYAN</name>
<organism evidence="18 19">
    <name type="scientific">Roseofilum capinflatum BLCC-M114</name>
    <dbReference type="NCBI Taxonomy" id="3022440"/>
    <lineage>
        <taxon>Bacteria</taxon>
        <taxon>Bacillati</taxon>
        <taxon>Cyanobacteriota</taxon>
        <taxon>Cyanophyceae</taxon>
        <taxon>Desertifilales</taxon>
        <taxon>Desertifilaceae</taxon>
        <taxon>Roseofilum</taxon>
        <taxon>Roseofilum capinflatum</taxon>
    </lineage>
</organism>
<dbReference type="SMART" id="SM00086">
    <property type="entry name" value="PAC"/>
    <property type="match status" value="2"/>
</dbReference>
<evidence type="ECO:0000256" key="8">
    <source>
        <dbReference type="ARBA" id="ARBA00022989"/>
    </source>
</evidence>
<dbReference type="Pfam" id="PF08447">
    <property type="entry name" value="PAS_3"/>
    <property type="match status" value="1"/>
</dbReference>
<dbReference type="InterPro" id="IPR003661">
    <property type="entry name" value="HisK_dim/P_dom"/>
</dbReference>
<dbReference type="Gene3D" id="3.40.50.2300">
    <property type="match status" value="1"/>
</dbReference>
<keyword evidence="12" id="KW-0175">Coiled coil</keyword>
<dbReference type="CDD" id="cd00082">
    <property type="entry name" value="HisKA"/>
    <property type="match status" value="1"/>
</dbReference>
<dbReference type="InterPro" id="IPR035965">
    <property type="entry name" value="PAS-like_dom_sf"/>
</dbReference>
<feature type="domain" description="Histidine kinase" evidence="13">
    <location>
        <begin position="845"/>
        <end position="1072"/>
    </location>
</feature>
<keyword evidence="7" id="KW-0418">Kinase</keyword>
<comment type="catalytic activity">
    <reaction evidence="1">
        <text>ATP + protein L-histidine = ADP + protein N-phospho-L-histidine.</text>
        <dbReference type="EC" id="2.7.13.3"/>
    </reaction>
</comment>
<evidence type="ECO:0000256" key="6">
    <source>
        <dbReference type="ARBA" id="ARBA00022692"/>
    </source>
</evidence>
<evidence type="ECO:0000256" key="11">
    <source>
        <dbReference type="PROSITE-ProRule" id="PRU00169"/>
    </source>
</evidence>
<evidence type="ECO:0000256" key="3">
    <source>
        <dbReference type="ARBA" id="ARBA00012438"/>
    </source>
</evidence>
<dbReference type="InterPro" id="IPR029016">
    <property type="entry name" value="GAF-like_dom_sf"/>
</dbReference>
<dbReference type="Pfam" id="PF00512">
    <property type="entry name" value="HisKA"/>
    <property type="match status" value="1"/>
</dbReference>
<dbReference type="Pfam" id="PF02518">
    <property type="entry name" value="HATPase_c"/>
    <property type="match status" value="1"/>
</dbReference>
<keyword evidence="8" id="KW-1133">Transmembrane helix</keyword>
<sequence length="1330" mass="152280">MVESKIEAQILSLERMGERWQVAQGTPEAVWIRDSLNHLKDFAGLNTLAWVDSNYQIRWRVGNPDGLDHEDLKLSQLTDYKVALDRSYSRSEITLSKPFLLPENKHGILIVYPLFLDDPTTPNNRQLNGYIVGVLNLEVFFDNLLENIQDERYYLAIASGEQIIYNNPHSKWLNLEENDPSSLVDLKVIRESDFHGQTIHLFLYPKQGWIEKLQSPFPSRFLVGGLSISWSISIGIYLFQIRQKRLKRIERINSQLNQEILERKQAEAKLEEREAMLRSFYDHSPMMMGIVELLEDDIVHLSDNQATARFWGTTPEAMANQRASAMGTSWEYLQKWIGHYREAMETQKAVEFEYEHHVENGSYFFLATVSFIGFVHRDRPRFSYLVQDISDRKLAQIALQNSEKRFRVLVSHSPVGIFQTDTQGKCLYVNPKWADITGRYQPERYLGDAWQEALHPEDREAIFQEWTTSSQEGRDFHLEYRFQKPDGQVVWVWGSAIAVRSDNGEIVGYFGTVMDITERKKTETTNRALMEAIPDLIIRLSRTGEFLDIMNANLNSWEAEDPFPGMHLIKLLPQLVTPQRLKYIQTTLDTQTLHSYEYEITLKGQVYYEECRLIPFDSHSVLAVIRDITHRKEQQAALVYQLNKALLLQEITTAIRQSLEIDTIFEVAAEKIGQAFKVNRCLIHLYNPEWTISIPVVAQYLQGDYESLQGFLVPIEGNEHITAVVSQEEAIASDNVYTDPLLLKSHAICEQIQLKSMLAVSTFYQGQVNGVIGLHQCDQYRHWTEEEIELIEALAGQLGIAIAQASLLEKEVNQREELSQKNRELEQAKVMADSANRAKSEFLANMSHEIRTPMNAILGFTELLKPLIKEPLAQEYLQAISTSSKTLLSLINDILDLSKIEAGRLELDPEPINLNNVFKDVYQVFLHKAEAQGIHLSLNLDPQLPHSVLFDEVRLRQILLNVVGNAIKFTPSGQVEIRSKCSVNSDEHGHKCNTIDLEIQVLDTGIGISEQDRQRIFNAFTQSEGQSNRKFGGTGLGLTITRRLIDMMGGTIELHSQLGQGSLFTFRFPKVVVSEAPALDTVVQNVDTNLNQFQASTILVVDDITSNRELLQGYFRETVHTLQFAEDGEQAIQLTFKYFPDVILLDLRMPRMGGREVLDFLKNHEETQGIPIVIVTASSDLQEEQPLKLLCDGFLRKPVSLSALVTALKPLLPSAVESPLRPEHSEDKIPPINEQSEMAQVSTVNRAELFVQLEQIEQKYWLSLCQTLEIEEVEQFVDKLQEISLNYNYLPLMNYIKSLEQQLDDFNWDKIPETVLNFKTILASMSEEEN</sequence>
<evidence type="ECO:0000259" key="14">
    <source>
        <dbReference type="PROSITE" id="PS50110"/>
    </source>
</evidence>
<dbReference type="Pfam" id="PF01590">
    <property type="entry name" value="GAF"/>
    <property type="match status" value="1"/>
</dbReference>
<comment type="caution">
    <text evidence="18">The sequence shown here is derived from an EMBL/GenBank/DDBJ whole genome shotgun (WGS) entry which is preliminary data.</text>
</comment>
<dbReference type="InterPro" id="IPR003594">
    <property type="entry name" value="HATPase_dom"/>
</dbReference>
<feature type="modified residue" description="4-aspartylphosphate" evidence="11">
    <location>
        <position position="1146"/>
    </location>
</feature>
<feature type="domain" description="PAC" evidence="16">
    <location>
        <begin position="476"/>
        <end position="528"/>
    </location>
</feature>
<evidence type="ECO:0000259" key="17">
    <source>
        <dbReference type="PROSITE" id="PS50839"/>
    </source>
</evidence>
<dbReference type="PROSITE" id="PS50839">
    <property type="entry name" value="CHASE"/>
    <property type="match status" value="1"/>
</dbReference>
<dbReference type="InterPro" id="IPR042240">
    <property type="entry name" value="CHASE_sf"/>
</dbReference>
<dbReference type="SMART" id="SM00065">
    <property type="entry name" value="GAF"/>
    <property type="match status" value="1"/>
</dbReference>
<keyword evidence="4 11" id="KW-0597">Phosphoprotein</keyword>
<dbReference type="SUPFAM" id="SSF47384">
    <property type="entry name" value="Homodimeric domain of signal transducing histidine kinase"/>
    <property type="match status" value="1"/>
</dbReference>
<evidence type="ECO:0000256" key="9">
    <source>
        <dbReference type="ARBA" id="ARBA00023012"/>
    </source>
</evidence>
<dbReference type="SMART" id="SM00091">
    <property type="entry name" value="PAS"/>
    <property type="match status" value="3"/>
</dbReference>
<accession>A0ABT7BBB4</accession>
<dbReference type="Gene3D" id="3.30.450.350">
    <property type="entry name" value="CHASE domain"/>
    <property type="match status" value="1"/>
</dbReference>
<dbReference type="Gene3D" id="3.30.450.20">
    <property type="entry name" value="PAS domain"/>
    <property type="match status" value="3"/>
</dbReference>
<comment type="subcellular location">
    <subcellularLocation>
        <location evidence="2">Membrane</location>
    </subcellularLocation>
</comment>
<feature type="coiled-coil region" evidence="12">
    <location>
        <begin position="246"/>
        <end position="276"/>
    </location>
</feature>
<dbReference type="SMART" id="SM00388">
    <property type="entry name" value="HisKA"/>
    <property type="match status" value="1"/>
</dbReference>
<dbReference type="SMART" id="SM01079">
    <property type="entry name" value="CHASE"/>
    <property type="match status" value="1"/>
</dbReference>
<dbReference type="RefSeq" id="WP_283768753.1">
    <property type="nucleotide sequence ID" value="NZ_JAQOSO010000104.1"/>
</dbReference>
<keyword evidence="9" id="KW-0902">Two-component regulatory system</keyword>
<keyword evidence="5" id="KW-0808">Transferase</keyword>
<dbReference type="CDD" id="cd16922">
    <property type="entry name" value="HATPase_EvgS-ArcB-TorS-like"/>
    <property type="match status" value="1"/>
</dbReference>
<dbReference type="Pfam" id="PF00072">
    <property type="entry name" value="Response_reg"/>
    <property type="match status" value="1"/>
</dbReference>
<dbReference type="Gene3D" id="3.30.450.40">
    <property type="match status" value="1"/>
</dbReference>
<gene>
    <name evidence="18" type="ORF">PMG25_20510</name>
</gene>
<evidence type="ECO:0000313" key="18">
    <source>
        <dbReference type="EMBL" id="MDJ1176472.1"/>
    </source>
</evidence>
<dbReference type="SUPFAM" id="SSF55781">
    <property type="entry name" value="GAF domain-like"/>
    <property type="match status" value="1"/>
</dbReference>
<dbReference type="PROSITE" id="PS50112">
    <property type="entry name" value="PAS"/>
    <property type="match status" value="1"/>
</dbReference>
<dbReference type="SUPFAM" id="SSF55785">
    <property type="entry name" value="PYP-like sensor domain (PAS domain)"/>
    <property type="match status" value="3"/>
</dbReference>
<evidence type="ECO:0000256" key="10">
    <source>
        <dbReference type="ARBA" id="ARBA00023136"/>
    </source>
</evidence>
<keyword evidence="19" id="KW-1185">Reference proteome</keyword>
<dbReference type="Proteomes" id="UP001235849">
    <property type="component" value="Unassembled WGS sequence"/>
</dbReference>
<evidence type="ECO:0000259" key="16">
    <source>
        <dbReference type="PROSITE" id="PS50113"/>
    </source>
</evidence>
<evidence type="ECO:0000256" key="12">
    <source>
        <dbReference type="SAM" id="Coils"/>
    </source>
</evidence>
<dbReference type="InterPro" id="IPR000700">
    <property type="entry name" value="PAS-assoc_C"/>
</dbReference>
<evidence type="ECO:0000256" key="4">
    <source>
        <dbReference type="ARBA" id="ARBA00022553"/>
    </source>
</evidence>
<evidence type="ECO:0000256" key="2">
    <source>
        <dbReference type="ARBA" id="ARBA00004370"/>
    </source>
</evidence>
<evidence type="ECO:0000259" key="15">
    <source>
        <dbReference type="PROSITE" id="PS50112"/>
    </source>
</evidence>
<dbReference type="InterPro" id="IPR003018">
    <property type="entry name" value="GAF"/>
</dbReference>
<dbReference type="InterPro" id="IPR013655">
    <property type="entry name" value="PAS_fold_3"/>
</dbReference>
<dbReference type="InterPro" id="IPR004358">
    <property type="entry name" value="Sig_transdc_His_kin-like_C"/>
</dbReference>
<protein>
    <recommendedName>
        <fullName evidence="3">histidine kinase</fullName>
        <ecNumber evidence="3">2.7.13.3</ecNumber>
    </recommendedName>
</protein>
<dbReference type="PROSITE" id="PS50113">
    <property type="entry name" value="PAC"/>
    <property type="match status" value="1"/>
</dbReference>
<dbReference type="PANTHER" id="PTHR43047:SF72">
    <property type="entry name" value="OSMOSENSING HISTIDINE PROTEIN KINASE SLN1"/>
    <property type="match status" value="1"/>
</dbReference>
<dbReference type="PROSITE" id="PS50109">
    <property type="entry name" value="HIS_KIN"/>
    <property type="match status" value="1"/>
</dbReference>
<dbReference type="InterPro" id="IPR000014">
    <property type="entry name" value="PAS"/>
</dbReference>
<feature type="coiled-coil region" evidence="12">
    <location>
        <begin position="808"/>
        <end position="838"/>
    </location>
</feature>
<dbReference type="EMBL" id="JAQOSO010000104">
    <property type="protein sequence ID" value="MDJ1176472.1"/>
    <property type="molecule type" value="Genomic_DNA"/>
</dbReference>
<dbReference type="InterPro" id="IPR011006">
    <property type="entry name" value="CheY-like_superfamily"/>
</dbReference>
<dbReference type="CDD" id="cd00130">
    <property type="entry name" value="PAS"/>
    <property type="match status" value="1"/>
</dbReference>
<dbReference type="Gene3D" id="1.10.287.130">
    <property type="match status" value="1"/>
</dbReference>